<dbReference type="EMBL" id="VSWD01000004">
    <property type="protein sequence ID" value="KAK3105211.1"/>
    <property type="molecule type" value="Genomic_DNA"/>
</dbReference>
<keyword evidence="1" id="KW-0732">Signal</keyword>
<evidence type="ECO:0000256" key="1">
    <source>
        <dbReference type="SAM" id="SignalP"/>
    </source>
</evidence>
<feature type="signal peptide" evidence="1">
    <location>
        <begin position="1"/>
        <end position="24"/>
    </location>
</feature>
<comment type="caution">
    <text evidence="2">The sequence shown here is derived from an EMBL/GenBank/DDBJ whole genome shotgun (WGS) entry which is preliminary data.</text>
</comment>
<protein>
    <recommendedName>
        <fullName evidence="4">EF-hand domain-containing protein</fullName>
    </recommendedName>
</protein>
<reference evidence="2" key="1">
    <citation type="submission" date="2019-08" db="EMBL/GenBank/DDBJ databases">
        <title>The improved chromosome-level genome for the pearl oyster Pinctada fucata martensii using PacBio sequencing and Hi-C.</title>
        <authorList>
            <person name="Zheng Z."/>
        </authorList>
    </citation>
    <scope>NUCLEOTIDE SEQUENCE</scope>
    <source>
        <strain evidence="2">ZZ-2019</strain>
        <tissue evidence="2">Adductor muscle</tissue>
    </source>
</reference>
<gene>
    <name evidence="2" type="ORF">FSP39_019910</name>
</gene>
<accession>A0AA88YTR9</accession>
<evidence type="ECO:0000313" key="2">
    <source>
        <dbReference type="EMBL" id="KAK3105211.1"/>
    </source>
</evidence>
<dbReference type="Proteomes" id="UP001186944">
    <property type="component" value="Unassembled WGS sequence"/>
</dbReference>
<evidence type="ECO:0000313" key="3">
    <source>
        <dbReference type="Proteomes" id="UP001186944"/>
    </source>
</evidence>
<sequence length="115" mass="12611">MLTRTANVVLSLGLVILLMGHALGAGVPLQQYYGGADGVADNDQAQRLLINQQFKRQVMRNFEDSDGGLNLDSSNIKRLMAQKRFGITRQTRAGGVALCLWKVCPAGPWLVQKKK</sequence>
<keyword evidence="3" id="KW-1185">Reference proteome</keyword>
<organism evidence="2 3">
    <name type="scientific">Pinctada imbricata</name>
    <name type="common">Atlantic pearl-oyster</name>
    <name type="synonym">Pinctada martensii</name>
    <dbReference type="NCBI Taxonomy" id="66713"/>
    <lineage>
        <taxon>Eukaryota</taxon>
        <taxon>Metazoa</taxon>
        <taxon>Spiralia</taxon>
        <taxon>Lophotrochozoa</taxon>
        <taxon>Mollusca</taxon>
        <taxon>Bivalvia</taxon>
        <taxon>Autobranchia</taxon>
        <taxon>Pteriomorphia</taxon>
        <taxon>Pterioida</taxon>
        <taxon>Pterioidea</taxon>
        <taxon>Pteriidae</taxon>
        <taxon>Pinctada</taxon>
    </lineage>
</organism>
<name>A0AA88YTR9_PINIB</name>
<proteinExistence type="predicted"/>
<feature type="chain" id="PRO_5041669396" description="EF-hand domain-containing protein" evidence="1">
    <location>
        <begin position="25"/>
        <end position="115"/>
    </location>
</feature>
<evidence type="ECO:0008006" key="4">
    <source>
        <dbReference type="Google" id="ProtNLM"/>
    </source>
</evidence>
<dbReference type="AlphaFoldDB" id="A0AA88YTR9"/>